<organism evidence="1 2">
    <name type="scientific">Meloidogyne enterolobii</name>
    <name type="common">Root-knot nematode worm</name>
    <name type="synonym">Meloidogyne mayaguensis</name>
    <dbReference type="NCBI Taxonomy" id="390850"/>
    <lineage>
        <taxon>Eukaryota</taxon>
        <taxon>Metazoa</taxon>
        <taxon>Ecdysozoa</taxon>
        <taxon>Nematoda</taxon>
        <taxon>Chromadorea</taxon>
        <taxon>Rhabditida</taxon>
        <taxon>Tylenchina</taxon>
        <taxon>Tylenchomorpha</taxon>
        <taxon>Tylenchoidea</taxon>
        <taxon>Meloidogynidae</taxon>
        <taxon>Meloidogyninae</taxon>
        <taxon>Meloidogyne</taxon>
    </lineage>
</organism>
<name>A0ACB0YXN0_MELEN</name>
<sequence length="1260" mass="142178">MSTKKKSSGRQSNLFTFFQKTPKTEKSDEITPINGDSGKDKINDEAIDDLENIPAKKEITTPSNKNSPKIANGTNKPKITTTPLSVKRKLSKTEEKQDVSIILDDDSNSGENVEGFLSCAGSSFTDSPASPQFSFKRRRAIISSDEEEDDDLNKSKSERKIRKNEDKVDTEVKKDLNDVKRENDSEKMSISNEKMEQDVPIVDDDSCQLISQEKENKSTGKAHSFIELFSFSNNDGEEIISDQQQKIKSSSNVLKTPKSAKASHDEENKDGEDHFPHLDFEFLKKPRDAQKRKPTDPEYDSRTLFVPPDFLKQQSPGFIFLILSSINSGHQQWWKLKSAHFDTILFFKVGKFYELYHMDAVIAVENLSLVYMRGKYAHCGFPEASYGRYAEQLVNKGYKVARIEQTETPEQLAERQKKSKNSTNNCSSPRIEREKVVRRELCRLTTIGTKTFGILDGSDSRDSNDVAVDPSPNYLLALTERKSDNRSNDGFSRFGVCFVDCSVGKFFLAEFDDDRFQSNLRTLFAHNLPVQLIYEKGALSSGTTTLLETMLSSVPKEILFPKRQFLTAEDTLNLVNFCCLSEELYFGASIDQWPNTFRSLLDDSPIPKPSKQHQLCISAFGATLWYLRECLIDVDTISMRQIELYSPPSLNFDGNNVNICPMSSSEAWKGKHTILDGSSLLNLHILPSLSSNNNTNSNTSFSLFNTLNRCLTASGKRLLRQWISTPTCDKETLLGRQSCIKWLMADERRPHLAKWMELLKIHTIGSKHRADTKHGGGGHPDSRAQFFDSDKYNKRKIRDLLVVLDGLEDLMRLKRMFLNASEMDADKSVPSMLTNCFGSNYKEMSEDLEFFKSAFDRQSALEHGVIQPNKGVDEEYDLACNDVISCESHLNEFLEKMRRVFKCSTIKFVGTGRNSYQLEIPDAFCKSLGTDFRLTSQRKGFKRYYTDELQQLFDKLTNSETQRDLISAEVTRRVFADFSQRKDKWKNIVNNLAQFDCLISLTLFAQSSPKKMCFPEFCYDSEKPFLSISKGFHPSLIDAVGVDYIPNDCELGGKNSPLMLLTGANMGGKSTYMRQIAALVVMAQIGSMVPANSMKLTPVDRIFCRIGASDRLVAGQSTFYVELAETNIILRQATSYSLVLIDELGRGTSTFDGTAIACAVLKYLSTKICCRGLFSTHYHALCKFVANNPNVKLGHMACMVENANLEDPTMEAITFLYTLAEGASDKSYGFYTAKMAGIDVEIVRKAFAASKMLEENKLNY</sequence>
<gene>
    <name evidence="1" type="ORF">MENTE1834_LOCUS17865</name>
</gene>
<evidence type="ECO:0000313" key="2">
    <source>
        <dbReference type="Proteomes" id="UP001497535"/>
    </source>
</evidence>
<dbReference type="EMBL" id="CAVMJV010000020">
    <property type="protein sequence ID" value="CAK5067534.1"/>
    <property type="molecule type" value="Genomic_DNA"/>
</dbReference>
<keyword evidence="2" id="KW-1185">Reference proteome</keyword>
<protein>
    <submittedName>
        <fullName evidence="1">Uncharacterized protein</fullName>
    </submittedName>
</protein>
<evidence type="ECO:0000313" key="1">
    <source>
        <dbReference type="EMBL" id="CAK5067534.1"/>
    </source>
</evidence>
<proteinExistence type="predicted"/>
<reference evidence="1" key="1">
    <citation type="submission" date="2023-11" db="EMBL/GenBank/DDBJ databases">
        <authorList>
            <person name="Poullet M."/>
        </authorList>
    </citation>
    <scope>NUCLEOTIDE SEQUENCE</scope>
    <source>
        <strain evidence="1">E1834</strain>
    </source>
</reference>
<comment type="caution">
    <text evidence="1">The sequence shown here is derived from an EMBL/GenBank/DDBJ whole genome shotgun (WGS) entry which is preliminary data.</text>
</comment>
<dbReference type="Proteomes" id="UP001497535">
    <property type="component" value="Unassembled WGS sequence"/>
</dbReference>
<accession>A0ACB0YXN0</accession>